<proteinExistence type="predicted"/>
<dbReference type="InterPro" id="IPR016040">
    <property type="entry name" value="NAD(P)-bd_dom"/>
</dbReference>
<evidence type="ECO:0000313" key="2">
    <source>
        <dbReference type="EMBL" id="TDK44939.1"/>
    </source>
</evidence>
<dbReference type="CDD" id="cd05244">
    <property type="entry name" value="BVR-B_like_SDR_a"/>
    <property type="match status" value="1"/>
</dbReference>
<dbReference type="InterPro" id="IPR051606">
    <property type="entry name" value="Polyketide_Oxido-like"/>
</dbReference>
<feature type="domain" description="NAD(P)-binding" evidence="1">
    <location>
        <begin position="8"/>
        <end position="199"/>
    </location>
</feature>
<protein>
    <submittedName>
        <fullName evidence="2">SDR family oxidoreductase</fullName>
    </submittedName>
</protein>
<dbReference type="Proteomes" id="UP000295438">
    <property type="component" value="Unassembled WGS sequence"/>
</dbReference>
<evidence type="ECO:0000259" key="1">
    <source>
        <dbReference type="Pfam" id="PF13460"/>
    </source>
</evidence>
<dbReference type="GO" id="GO:0004074">
    <property type="term" value="F:biliverdin reductase [NAD(P)H] activity"/>
    <property type="evidence" value="ECO:0007669"/>
    <property type="project" value="TreeGrafter"/>
</dbReference>
<dbReference type="SUPFAM" id="SSF51735">
    <property type="entry name" value="NAD(P)-binding Rossmann-fold domains"/>
    <property type="match status" value="1"/>
</dbReference>
<dbReference type="InterPro" id="IPR036291">
    <property type="entry name" value="NAD(P)-bd_dom_sf"/>
</dbReference>
<dbReference type="AlphaFoldDB" id="A0A4R5UZU2"/>
<evidence type="ECO:0000313" key="3">
    <source>
        <dbReference type="Proteomes" id="UP000295438"/>
    </source>
</evidence>
<dbReference type="EMBL" id="SMUW01000033">
    <property type="protein sequence ID" value="TDK44939.1"/>
    <property type="molecule type" value="Genomic_DNA"/>
</dbReference>
<dbReference type="RefSeq" id="WP_133390785.1">
    <property type="nucleotide sequence ID" value="NZ_SMUW01000033.1"/>
</dbReference>
<organism evidence="2 3">
    <name type="scientific">Algoriphagus formosus</name>
    <dbReference type="NCBI Taxonomy" id="2007308"/>
    <lineage>
        <taxon>Bacteria</taxon>
        <taxon>Pseudomonadati</taxon>
        <taxon>Bacteroidota</taxon>
        <taxon>Cytophagia</taxon>
        <taxon>Cytophagales</taxon>
        <taxon>Cyclobacteriaceae</taxon>
        <taxon>Algoriphagus</taxon>
    </lineage>
</organism>
<gene>
    <name evidence="2" type="ORF">E1898_10235</name>
</gene>
<dbReference type="Pfam" id="PF13460">
    <property type="entry name" value="NAD_binding_10"/>
    <property type="match status" value="1"/>
</dbReference>
<dbReference type="GO" id="GO:0042602">
    <property type="term" value="F:riboflavin reductase (NADPH) activity"/>
    <property type="evidence" value="ECO:0007669"/>
    <property type="project" value="TreeGrafter"/>
</dbReference>
<keyword evidence="3" id="KW-1185">Reference proteome</keyword>
<sequence>MQTIALFGATGQTGKLVLKMALDQGYQIKALVRDTKKVDYYSNNLTIVKGDVLNYENVETTIKDCDLVVSLFGHVKNSPEWLQTNGTNHIVKAMNRFGIRKIISLSGGGLPFPEKDQPKFADKLIRAIMKIAFSKALDDAIQHSKVLKESGLDWVIIRGPRLTNEKPKESYRVGWVGVNSGTKIARADLSDFILKQVDSDEFIHQMPFVSY</sequence>
<name>A0A4R5UZU2_9BACT</name>
<dbReference type="PANTHER" id="PTHR43355">
    <property type="entry name" value="FLAVIN REDUCTASE (NADPH)"/>
    <property type="match status" value="1"/>
</dbReference>
<accession>A0A4R5UZU2</accession>
<reference evidence="2 3" key="1">
    <citation type="submission" date="2019-03" db="EMBL/GenBank/DDBJ databases">
        <title>Algoriphagus aquimaris sp. nov., isolated form marine sediment in Pohang, Korea.</title>
        <authorList>
            <person name="Kim J."/>
            <person name="Yoon S.-H."/>
            <person name="Lee S.-S."/>
        </authorList>
    </citation>
    <scope>NUCLEOTIDE SEQUENCE [LARGE SCALE GENOMIC DNA]</scope>
    <source>
        <strain evidence="2 3">F21</strain>
    </source>
</reference>
<comment type="caution">
    <text evidence="2">The sequence shown here is derived from an EMBL/GenBank/DDBJ whole genome shotgun (WGS) entry which is preliminary data.</text>
</comment>
<dbReference type="PANTHER" id="PTHR43355:SF2">
    <property type="entry name" value="FLAVIN REDUCTASE (NADPH)"/>
    <property type="match status" value="1"/>
</dbReference>
<dbReference type="Gene3D" id="3.40.50.720">
    <property type="entry name" value="NAD(P)-binding Rossmann-like Domain"/>
    <property type="match status" value="1"/>
</dbReference>